<organism evidence="2 3">
    <name type="scientific">Mycoplasmopsis cynos (strain C142)</name>
    <name type="common">Mycoplasma cynos</name>
    <dbReference type="NCBI Taxonomy" id="1246955"/>
    <lineage>
        <taxon>Bacteria</taxon>
        <taxon>Bacillati</taxon>
        <taxon>Mycoplasmatota</taxon>
        <taxon>Mycoplasmoidales</taxon>
        <taxon>Metamycoplasmataceae</taxon>
        <taxon>Mycoplasmopsis</taxon>
    </lineage>
</organism>
<dbReference type="AlphaFoldDB" id="L0RVC2"/>
<dbReference type="HOGENOM" id="CLU_3063633_0_0_14"/>
<reference evidence="3" key="1">
    <citation type="journal article" date="2013" name="Genome Announc.">
        <title>Complete genome sequence of Mycoplasma cynos strain C142.</title>
        <authorList>
            <person name="Walker C.A."/>
            <person name="Mannering S.A."/>
            <person name="Shields S."/>
            <person name="Blake D.P."/>
            <person name="Brownlie J."/>
        </authorList>
    </citation>
    <scope>NUCLEOTIDE SEQUENCE [LARGE SCALE GENOMIC DNA]</scope>
    <source>
        <strain evidence="3">C142</strain>
    </source>
</reference>
<dbReference type="EMBL" id="HF559394">
    <property type="protein sequence ID" value="CCP24574.1"/>
    <property type="molecule type" value="Genomic_DNA"/>
</dbReference>
<keyword evidence="1" id="KW-0812">Transmembrane</keyword>
<protein>
    <submittedName>
        <fullName evidence="2">Uncharacterized protein</fullName>
    </submittedName>
</protein>
<dbReference type="Proteomes" id="UP000010466">
    <property type="component" value="Chromosome"/>
</dbReference>
<feature type="transmembrane region" description="Helical" evidence="1">
    <location>
        <begin position="28"/>
        <end position="49"/>
    </location>
</feature>
<dbReference type="KEGG" id="mcy:MCYN_0842"/>
<evidence type="ECO:0000313" key="3">
    <source>
        <dbReference type="Proteomes" id="UP000010466"/>
    </source>
</evidence>
<gene>
    <name evidence="2" type="primary">MCYN0842</name>
    <name evidence="2" type="ordered locus">MCYN_0842</name>
</gene>
<keyword evidence="1" id="KW-0472">Membrane</keyword>
<proteinExistence type="predicted"/>
<dbReference type="STRING" id="1246955.MCYN_0842"/>
<accession>L0RVC2</accession>
<keyword evidence="1" id="KW-1133">Transmembrane helix</keyword>
<name>L0RVC2_MYCC1</name>
<sequence>MLKAKELLPLPLRPVKTMNLYLGISNETFLRLFSFAPVTIILLFFWSIYAPSN</sequence>
<evidence type="ECO:0000313" key="2">
    <source>
        <dbReference type="EMBL" id="CCP24574.1"/>
    </source>
</evidence>
<keyword evidence="3" id="KW-1185">Reference proteome</keyword>
<evidence type="ECO:0000256" key="1">
    <source>
        <dbReference type="SAM" id="Phobius"/>
    </source>
</evidence>